<dbReference type="Proteomes" id="UP001162992">
    <property type="component" value="Chromosome 10"/>
</dbReference>
<comment type="caution">
    <text evidence="1">The sequence shown here is derived from an EMBL/GenBank/DDBJ whole genome shotgun (WGS) entry which is preliminary data.</text>
</comment>
<name>A0ACC2CDV6_DIPCM</name>
<dbReference type="EMBL" id="CM055101">
    <property type="protein sequence ID" value="KAJ7540207.1"/>
    <property type="molecule type" value="Genomic_DNA"/>
</dbReference>
<evidence type="ECO:0000313" key="2">
    <source>
        <dbReference type="Proteomes" id="UP001162992"/>
    </source>
</evidence>
<sequence length="103" mass="12354">MSRLLVLWSSSLPLCMQCVRNRKHTCDLRKGRFERKEENLRFRRNRKLHSTWFETLPRSNFWVKFLPPCSKIKFQPTLLIFSVFTAARNLFTNKLINCSDICS</sequence>
<evidence type="ECO:0000313" key="1">
    <source>
        <dbReference type="EMBL" id="KAJ7540207.1"/>
    </source>
</evidence>
<accession>A0ACC2CDV6</accession>
<keyword evidence="2" id="KW-1185">Reference proteome</keyword>
<protein>
    <submittedName>
        <fullName evidence="1">Uncharacterized protein</fullName>
    </submittedName>
</protein>
<organism evidence="1 2">
    <name type="scientific">Diphasiastrum complanatum</name>
    <name type="common">Issler's clubmoss</name>
    <name type="synonym">Lycopodium complanatum</name>
    <dbReference type="NCBI Taxonomy" id="34168"/>
    <lineage>
        <taxon>Eukaryota</taxon>
        <taxon>Viridiplantae</taxon>
        <taxon>Streptophyta</taxon>
        <taxon>Embryophyta</taxon>
        <taxon>Tracheophyta</taxon>
        <taxon>Lycopodiopsida</taxon>
        <taxon>Lycopodiales</taxon>
        <taxon>Lycopodiaceae</taxon>
        <taxon>Lycopodioideae</taxon>
        <taxon>Diphasiastrum</taxon>
    </lineage>
</organism>
<proteinExistence type="predicted"/>
<reference evidence="2" key="1">
    <citation type="journal article" date="2024" name="Proc. Natl. Acad. Sci. U.S.A.">
        <title>Extraordinary preservation of gene collinearity over three hundred million years revealed in homosporous lycophytes.</title>
        <authorList>
            <person name="Li C."/>
            <person name="Wickell D."/>
            <person name="Kuo L.Y."/>
            <person name="Chen X."/>
            <person name="Nie B."/>
            <person name="Liao X."/>
            <person name="Peng D."/>
            <person name="Ji J."/>
            <person name="Jenkins J."/>
            <person name="Williams M."/>
            <person name="Shu S."/>
            <person name="Plott C."/>
            <person name="Barry K."/>
            <person name="Rajasekar S."/>
            <person name="Grimwood J."/>
            <person name="Han X."/>
            <person name="Sun S."/>
            <person name="Hou Z."/>
            <person name="He W."/>
            <person name="Dai G."/>
            <person name="Sun C."/>
            <person name="Schmutz J."/>
            <person name="Leebens-Mack J.H."/>
            <person name="Li F.W."/>
            <person name="Wang L."/>
        </authorList>
    </citation>
    <scope>NUCLEOTIDE SEQUENCE [LARGE SCALE GENOMIC DNA]</scope>
    <source>
        <strain evidence="2">cv. PW_Plant_1</strain>
    </source>
</reference>
<gene>
    <name evidence="1" type="ORF">O6H91_10G005200</name>
</gene>